<feature type="domain" description="ATP-grasp" evidence="2">
    <location>
        <begin position="89"/>
        <end position="343"/>
    </location>
</feature>
<keyword evidence="1" id="KW-0067">ATP-binding</keyword>
<dbReference type="PROSITE" id="PS50975">
    <property type="entry name" value="ATP_GRASP"/>
    <property type="match status" value="1"/>
</dbReference>
<dbReference type="InterPro" id="IPR013651">
    <property type="entry name" value="ATP-grasp_RimK-type"/>
</dbReference>
<evidence type="ECO:0000313" key="3">
    <source>
        <dbReference type="EMBL" id="SLM95152.1"/>
    </source>
</evidence>
<dbReference type="GO" id="GO:0005737">
    <property type="term" value="C:cytoplasm"/>
    <property type="evidence" value="ECO:0007669"/>
    <property type="project" value="TreeGrafter"/>
</dbReference>
<keyword evidence="4" id="KW-1185">Reference proteome</keyword>
<dbReference type="Gene3D" id="3.30.470.20">
    <property type="entry name" value="ATP-grasp fold, B domain"/>
    <property type="match status" value="2"/>
</dbReference>
<evidence type="ECO:0000313" key="4">
    <source>
        <dbReference type="Proteomes" id="UP000196581"/>
    </source>
</evidence>
<dbReference type="InterPro" id="IPR011761">
    <property type="entry name" value="ATP-grasp"/>
</dbReference>
<dbReference type="Proteomes" id="UP000196581">
    <property type="component" value="Unassembled WGS sequence"/>
</dbReference>
<dbReference type="GO" id="GO:0005524">
    <property type="term" value="F:ATP binding"/>
    <property type="evidence" value="ECO:0007669"/>
    <property type="project" value="UniProtKB-UniRule"/>
</dbReference>
<dbReference type="Pfam" id="PF08443">
    <property type="entry name" value="RimK"/>
    <property type="match status" value="1"/>
</dbReference>
<dbReference type="PANTHER" id="PTHR21621">
    <property type="entry name" value="RIBOSOMAL PROTEIN S6 MODIFICATION PROTEIN"/>
    <property type="match status" value="1"/>
</dbReference>
<keyword evidence="1" id="KW-0547">Nucleotide-binding</keyword>
<name>A0A1X6X7G1_9MICO</name>
<dbReference type="SUPFAM" id="SSF56059">
    <property type="entry name" value="Glutathione synthetase ATP-binding domain-like"/>
    <property type="match status" value="1"/>
</dbReference>
<dbReference type="GO" id="GO:0046872">
    <property type="term" value="F:metal ion binding"/>
    <property type="evidence" value="ECO:0007669"/>
    <property type="project" value="InterPro"/>
</dbReference>
<dbReference type="PANTHER" id="PTHR21621:SF0">
    <property type="entry name" value="BETA-CITRYLGLUTAMATE SYNTHASE B-RELATED"/>
    <property type="match status" value="1"/>
</dbReference>
<reference evidence="4" key="1">
    <citation type="submission" date="2017-02" db="EMBL/GenBank/DDBJ databases">
        <authorList>
            <person name="Dridi B."/>
        </authorList>
    </citation>
    <scope>NUCLEOTIDE SEQUENCE [LARGE SCALE GENOMIC DNA]</scope>
    <source>
        <strain evidence="4">B Co 03.10</strain>
    </source>
</reference>
<protein>
    <submittedName>
        <fullName evidence="3">Cyanophycin synthase</fullName>
    </submittedName>
</protein>
<proteinExistence type="predicted"/>
<evidence type="ECO:0000256" key="1">
    <source>
        <dbReference type="PROSITE-ProRule" id="PRU00409"/>
    </source>
</evidence>
<dbReference type="RefSeq" id="WP_087005406.1">
    <property type="nucleotide sequence ID" value="NZ_FWFF01000005.1"/>
</dbReference>
<organism evidence="3 4">
    <name type="scientific">Brevibacterium yomogidense</name>
    <dbReference type="NCBI Taxonomy" id="946573"/>
    <lineage>
        <taxon>Bacteria</taxon>
        <taxon>Bacillati</taxon>
        <taxon>Actinomycetota</taxon>
        <taxon>Actinomycetes</taxon>
        <taxon>Micrococcales</taxon>
        <taxon>Brevibacteriaceae</taxon>
        <taxon>Brevibacterium</taxon>
    </lineage>
</organism>
<dbReference type="EMBL" id="FWFF01000005">
    <property type="protein sequence ID" value="SLM95152.1"/>
    <property type="molecule type" value="Genomic_DNA"/>
</dbReference>
<accession>A0A1X6X7G1</accession>
<dbReference type="AlphaFoldDB" id="A0A1X6X7G1"/>
<sequence length="483" mass="51761">MQQTFAEATWPTAFSSDIVRSAFGGGRLSSYCLALEAWRRGLEVTYTRADLHCFTIADGERRVAFDCSRPDSLTAAEDHARLDSKWESKRILGGRGIPVPRGVLITDTDLTDAQLAAHADAIGVPLVVKPASGSMGYGVSAGIRSVPDFISRYRHLVATYPDQAVIVEQHIEGDDYRVLVVGDRVVAATHRVTAHIVGDSVHTVDELVSRKTADRKANPYLSSGPTPRNDDTAALLDEQGLTWTSVPAAGRTVMLARNASSSLGGDTVDVTDSLPDAMAQAAVDAVAAMPGIHIAGIDFIHDPAGTGGFAILEMNSRPHIPLNMYPTHGTGPDVPRAMIDHFFPDSRRSGRVADDSLTLSLETVQQTLLARRASAVTLMPLPGHGLPARLEWTLPPVATTILRRLTRRKLLWRSAAHGVSGVLRRAKDGQVTVMLAAEDAAACRGFMDELVEIVREPFGLPAGVVLDDPVPWDGPVSVGFAVL</sequence>
<dbReference type="GO" id="GO:0016879">
    <property type="term" value="F:ligase activity, forming carbon-nitrogen bonds"/>
    <property type="evidence" value="ECO:0007669"/>
    <property type="project" value="TreeGrafter"/>
</dbReference>
<evidence type="ECO:0000259" key="2">
    <source>
        <dbReference type="PROSITE" id="PS50975"/>
    </source>
</evidence>
<gene>
    <name evidence="3" type="ORF">FM105_04555</name>
</gene>